<accession>A0A1D6PMX5</accession>
<organism evidence="2">
    <name type="scientific">Zea mays</name>
    <name type="common">Maize</name>
    <dbReference type="NCBI Taxonomy" id="4577"/>
    <lineage>
        <taxon>Eukaryota</taxon>
        <taxon>Viridiplantae</taxon>
        <taxon>Streptophyta</taxon>
        <taxon>Embryophyta</taxon>
        <taxon>Tracheophyta</taxon>
        <taxon>Spermatophyta</taxon>
        <taxon>Magnoliopsida</taxon>
        <taxon>Liliopsida</taxon>
        <taxon>Poales</taxon>
        <taxon>Poaceae</taxon>
        <taxon>PACMAD clade</taxon>
        <taxon>Panicoideae</taxon>
        <taxon>Andropogonodae</taxon>
        <taxon>Andropogoneae</taxon>
        <taxon>Tripsacinae</taxon>
        <taxon>Zea</taxon>
    </lineage>
</organism>
<gene>
    <name evidence="2" type="ORF">ZEAMMB73_Zm00001d048576</name>
</gene>
<evidence type="ECO:0000256" key="1">
    <source>
        <dbReference type="SAM" id="Coils"/>
    </source>
</evidence>
<dbReference type="PANTHER" id="PTHR35712:SF1">
    <property type="entry name" value="MYOSIN HEAVY CHAIN-LIKE PROTEIN"/>
    <property type="match status" value="1"/>
</dbReference>
<dbReference type="AlphaFoldDB" id="A0A1D6PMX5"/>
<sequence length="193" mass="22361">MDQAADSSELLRRIEELQREKDEKQNSLELLLRRIEGLQYGPFFVMVSCPQKPFSSQEPNIFYRKIVPPFSLFSVEMDEKVDLVEVLTRQVENLQRERDELRKDIEQLCMQQAGPGYVSVATRMLTQRTAALEQDIENLQKKLGGCLRENQNLQEELAEAYRIKSQLAELHGAALSKVSHFDLKYVAILFNKL</sequence>
<dbReference type="ExpressionAtlas" id="A0A1D6PMX5">
    <property type="expression patterns" value="baseline"/>
</dbReference>
<dbReference type="STRING" id="4577.A0A1D6PMX5"/>
<reference evidence="2" key="1">
    <citation type="submission" date="2015-12" db="EMBL/GenBank/DDBJ databases">
        <title>Update maize B73 reference genome by single molecule sequencing technologies.</title>
        <authorList>
            <consortium name="Maize Genome Sequencing Project"/>
            <person name="Ware D."/>
        </authorList>
    </citation>
    <scope>NUCLEOTIDE SEQUENCE</scope>
    <source>
        <tissue evidence="2">Seedling</tissue>
    </source>
</reference>
<feature type="coiled-coil region" evidence="1">
    <location>
        <begin position="77"/>
        <end position="170"/>
    </location>
</feature>
<dbReference type="EMBL" id="CM000785">
    <property type="protein sequence ID" value="AQL10413.1"/>
    <property type="molecule type" value="Genomic_DNA"/>
</dbReference>
<proteinExistence type="predicted"/>
<evidence type="ECO:0000313" key="2">
    <source>
        <dbReference type="EMBL" id="AQL10413.1"/>
    </source>
</evidence>
<feature type="coiled-coil region" evidence="1">
    <location>
        <begin position="7"/>
        <end position="34"/>
    </location>
</feature>
<name>A0A1D6PMX5_MAIZE</name>
<dbReference type="PANTHER" id="PTHR35712">
    <property type="entry name" value="MYOSIN HEAVY CHAIN-LIKE PROTEIN"/>
    <property type="match status" value="1"/>
</dbReference>
<keyword evidence="1" id="KW-0175">Coiled coil</keyword>
<dbReference type="InParanoid" id="A0A1D6PMX5"/>
<protein>
    <submittedName>
        <fullName evidence="2">Myosin heavy chain-related</fullName>
    </submittedName>
</protein>
<dbReference type="SMR" id="A0A1D6PMX5"/>